<protein>
    <submittedName>
        <fullName evidence="1">Uncharacterized protein</fullName>
    </submittedName>
</protein>
<proteinExistence type="predicted"/>
<dbReference type="KEGG" id="pal:PA0476"/>
<evidence type="ECO:0000313" key="1">
    <source>
        <dbReference type="EMBL" id="CAM11810.1"/>
    </source>
</evidence>
<name>B1VA37_PHYAS</name>
<dbReference type="AlphaFoldDB" id="B1VA37"/>
<accession>B1VA37</accession>
<organism evidence="1 2">
    <name type="scientific">Phytoplasma australiense</name>
    <dbReference type="NCBI Taxonomy" id="59748"/>
    <lineage>
        <taxon>Bacteria</taxon>
        <taxon>Bacillati</taxon>
        <taxon>Mycoplasmatota</taxon>
        <taxon>Mollicutes</taxon>
        <taxon>Acholeplasmatales</taxon>
        <taxon>Acholeplasmataceae</taxon>
        <taxon>Candidatus Phytoplasma</taxon>
        <taxon>16SrXII (Stolbur group)</taxon>
    </lineage>
</organism>
<evidence type="ECO:0000313" key="2">
    <source>
        <dbReference type="Proteomes" id="UP000008323"/>
    </source>
</evidence>
<gene>
    <name evidence="1" type="ordered locus">PA0476</name>
</gene>
<sequence>MRILVGKNNVFKLLWLILKNQQKKFCQKCQKTDVMGRIWSLKMGLLNNKIVFLRTISFDPETGEEIKKIKHFYQKKDNQKIDCVQENDHRTNECKFIIYKSDCKTVSVNRLKK</sequence>
<dbReference type="Proteomes" id="UP000008323">
    <property type="component" value="Chromosome"/>
</dbReference>
<reference evidence="1 2" key="1">
    <citation type="journal article" date="2008" name="J. Bacteriol.">
        <title>Comparative genome analysis of 'Candidatus Phytoplasma australiense' (subgroup tuf-Australia I; rp-A) and 'Ca. Phytoplasma asteris' strains OY-M and AY-WB.</title>
        <authorList>
            <person name="Tran-Nguyen L.T."/>
            <person name="Kube M."/>
            <person name="Schneider B."/>
            <person name="Reinhardt R."/>
            <person name="Gibb K.S."/>
        </authorList>
    </citation>
    <scope>NUCLEOTIDE SEQUENCE [LARGE SCALE GENOMIC DNA]</scope>
</reference>
<dbReference type="EMBL" id="AM422018">
    <property type="protein sequence ID" value="CAM11810.1"/>
    <property type="molecule type" value="Genomic_DNA"/>
</dbReference>